<evidence type="ECO:0000256" key="1">
    <source>
        <dbReference type="ARBA" id="ARBA00023157"/>
    </source>
</evidence>
<dbReference type="InterPro" id="IPR002172">
    <property type="entry name" value="LDrepeatLR_classA_rpt"/>
</dbReference>
<dbReference type="GO" id="GO:0017177">
    <property type="term" value="C:glucosidase II complex"/>
    <property type="evidence" value="ECO:0007669"/>
    <property type="project" value="TreeGrafter"/>
</dbReference>
<evidence type="ECO:0000313" key="5">
    <source>
        <dbReference type="Proteomes" id="UP001153712"/>
    </source>
</evidence>
<keyword evidence="2" id="KW-0472">Membrane</keyword>
<keyword evidence="2" id="KW-0812">Transmembrane</keyword>
<evidence type="ECO:0000259" key="3">
    <source>
        <dbReference type="Pfam" id="PF12999"/>
    </source>
</evidence>
<proteinExistence type="predicted"/>
<organism evidence="4 5">
    <name type="scientific">Phyllotreta striolata</name>
    <name type="common">Striped flea beetle</name>
    <name type="synonym">Crioceris striolata</name>
    <dbReference type="NCBI Taxonomy" id="444603"/>
    <lineage>
        <taxon>Eukaryota</taxon>
        <taxon>Metazoa</taxon>
        <taxon>Ecdysozoa</taxon>
        <taxon>Arthropoda</taxon>
        <taxon>Hexapoda</taxon>
        <taxon>Insecta</taxon>
        <taxon>Pterygota</taxon>
        <taxon>Neoptera</taxon>
        <taxon>Endopterygota</taxon>
        <taxon>Coleoptera</taxon>
        <taxon>Polyphaga</taxon>
        <taxon>Cucujiformia</taxon>
        <taxon>Chrysomeloidea</taxon>
        <taxon>Chrysomelidae</taxon>
        <taxon>Galerucinae</taxon>
        <taxon>Alticini</taxon>
        <taxon>Phyllotreta</taxon>
    </lineage>
</organism>
<dbReference type="InterPro" id="IPR028146">
    <property type="entry name" value="PRKCSH_N"/>
</dbReference>
<name>A0A9P0GW11_PHYSR</name>
<keyword evidence="5" id="KW-1185">Reference proteome</keyword>
<accession>A0A9P0GW11</accession>
<evidence type="ECO:0000256" key="2">
    <source>
        <dbReference type="SAM" id="Phobius"/>
    </source>
</evidence>
<keyword evidence="1" id="KW-1015">Disulfide bond</keyword>
<dbReference type="EMBL" id="OU900108">
    <property type="protein sequence ID" value="CAH1166862.1"/>
    <property type="molecule type" value="Genomic_DNA"/>
</dbReference>
<dbReference type="InterPro" id="IPR036055">
    <property type="entry name" value="LDL_receptor-like_sf"/>
</dbReference>
<keyword evidence="2" id="KW-1133">Transmembrane helix</keyword>
<sequence>MIYSKHLSIFRRRKISYFVIPLVILSTIFVLHQIVLFVEFTSDSQNQNAKPGSTPLAVRGVHAQRAKFYEPNRHNQFVCIGSLEVIDLKMVNDDYCDCLDGTDEPGTSACTNGVFYCGNHERNPRYIPSSMVNDGICDCCDGSDEWSNNVIFPSTKGIRLCARELLRPTPIIYHGH</sequence>
<gene>
    <name evidence="4" type="ORF">PHYEVI_LOCUS4278</name>
</gene>
<feature type="domain" description="Glucosidase II beta subunit N-terminal" evidence="3">
    <location>
        <begin position="57"/>
        <end position="146"/>
    </location>
</feature>
<feature type="transmembrane region" description="Helical" evidence="2">
    <location>
        <begin position="15"/>
        <end position="38"/>
    </location>
</feature>
<dbReference type="Pfam" id="PF12999">
    <property type="entry name" value="PRKCSH-like"/>
    <property type="match status" value="1"/>
</dbReference>
<dbReference type="GO" id="GO:0006491">
    <property type="term" value="P:N-glycan processing"/>
    <property type="evidence" value="ECO:0007669"/>
    <property type="project" value="TreeGrafter"/>
</dbReference>
<dbReference type="AlphaFoldDB" id="A0A9P0GW11"/>
<dbReference type="OrthoDB" id="28322at2759"/>
<dbReference type="PANTHER" id="PTHR12630">
    <property type="entry name" value="N-LINKED OLIGOSACCHARIDE PROCESSING"/>
    <property type="match status" value="1"/>
</dbReference>
<dbReference type="InterPro" id="IPR039794">
    <property type="entry name" value="Gtb1-like"/>
</dbReference>
<dbReference type="Gene3D" id="4.10.400.10">
    <property type="entry name" value="Low-density Lipoprotein Receptor"/>
    <property type="match status" value="1"/>
</dbReference>
<reference evidence="4" key="1">
    <citation type="submission" date="2022-01" db="EMBL/GenBank/DDBJ databases">
        <authorList>
            <person name="King R."/>
        </authorList>
    </citation>
    <scope>NUCLEOTIDE SEQUENCE</scope>
</reference>
<dbReference type="CDD" id="cd00112">
    <property type="entry name" value="LDLa"/>
    <property type="match status" value="1"/>
</dbReference>
<dbReference type="SUPFAM" id="SSF57424">
    <property type="entry name" value="LDL receptor-like module"/>
    <property type="match status" value="2"/>
</dbReference>
<evidence type="ECO:0000313" key="4">
    <source>
        <dbReference type="EMBL" id="CAH1166862.1"/>
    </source>
</evidence>
<protein>
    <recommendedName>
        <fullName evidence="3">Glucosidase II beta subunit N-terminal domain-containing protein</fullName>
    </recommendedName>
</protein>
<dbReference type="PANTHER" id="PTHR12630:SF1">
    <property type="entry name" value="GLUCOSIDASE 2 SUBUNIT BETA"/>
    <property type="match status" value="1"/>
</dbReference>
<dbReference type="Proteomes" id="UP001153712">
    <property type="component" value="Chromosome 15"/>
</dbReference>